<proteinExistence type="predicted"/>
<evidence type="ECO:0000313" key="4">
    <source>
        <dbReference type="Proteomes" id="UP000469558"/>
    </source>
</evidence>
<evidence type="ECO:0000256" key="2">
    <source>
        <dbReference type="SAM" id="MobiDB-lite"/>
    </source>
</evidence>
<feature type="region of interest" description="Disordered" evidence="2">
    <location>
        <begin position="464"/>
        <end position="515"/>
    </location>
</feature>
<evidence type="ECO:0008006" key="5">
    <source>
        <dbReference type="Google" id="ProtNLM"/>
    </source>
</evidence>
<feature type="compositionally biased region" description="Basic and acidic residues" evidence="2">
    <location>
        <begin position="464"/>
        <end position="480"/>
    </location>
</feature>
<feature type="coiled-coil region" evidence="1">
    <location>
        <begin position="59"/>
        <end position="97"/>
    </location>
</feature>
<dbReference type="Proteomes" id="UP000469558">
    <property type="component" value="Unassembled WGS sequence"/>
</dbReference>
<feature type="region of interest" description="Disordered" evidence="2">
    <location>
        <begin position="335"/>
        <end position="358"/>
    </location>
</feature>
<feature type="region of interest" description="Disordered" evidence="2">
    <location>
        <begin position="528"/>
        <end position="565"/>
    </location>
</feature>
<sequence>MSFGYSVGDFMLLTQLAYRIIQNARRACGAHDDLAREVSSLHIVLQRVQSEVSKPDSLLNNAEDNRRRELERLARHCERVLRVLEQILDKYNALSQEKRSVTKLWQKVRFGNGEMLDLGKIRTELATHTQALNMFLNLLSIGSQGKVEKYMDSHGEELREIKHSLHWVTASTQANSHEEKSILTTYGEDDKAIWKAFRRELIDEGFSCQILDKHRRTIKKYVLELGERGALDEPPPDPYRFEEGSEFSANSLLGSPNGLESSTPNDKAGKLTGVDAVDVDDDNFGNQKSETEEEECVGAIELPPDTTARPPNGQGEGYEGYEGVMPSTIPKQIATTGTDNRNSITQSSQPLGQTPMDESVPVTEYRNIPPLLDGKAGPKLASVEEIIDEDFVVGAHPNCDLPREASLAYDSANEGPKHVPRDPLPEPKLAREAYVQDESVDCSYPLPRSSENMSSRHEMTVDIGAQEKEQKSQDLKEARSGWESYNEADRDPNYVKASQRRVATNDATHNGPPRRAETFTAAYNVRHVPPSHLSNDSENESFDYYDSSTESSSSNVSIKPPVKEAHKQRHCRKGKFVSYGDEDEYSEDEEVTAECYTTEKLWKYLRERKTRRSIYWNAIAQPLHQPSRSSVKPVLKTWSKEFDFDTITWDGWNDCFGRGSIWNSLRKSEHKSSCFSAVNRLPDVPITFHSPDIQPPGSILKFSINHSVISSLE</sequence>
<keyword evidence="4" id="KW-1185">Reference proteome</keyword>
<feature type="compositionally biased region" description="Polar residues" evidence="2">
    <location>
        <begin position="248"/>
        <end position="265"/>
    </location>
</feature>
<feature type="compositionally biased region" description="Polar residues" evidence="2">
    <location>
        <begin position="335"/>
        <end position="352"/>
    </location>
</feature>
<dbReference type="OrthoDB" id="7464126at2759"/>
<dbReference type="EMBL" id="QGMK01002744">
    <property type="protein sequence ID" value="TVY56325.1"/>
    <property type="molecule type" value="Genomic_DNA"/>
</dbReference>
<protein>
    <recommendedName>
        <fullName evidence="5">Fungal N-terminal domain-containing protein</fullName>
    </recommendedName>
</protein>
<reference evidence="3 4" key="1">
    <citation type="submission" date="2018-05" db="EMBL/GenBank/DDBJ databases">
        <title>Genome sequencing and assembly of the regulated plant pathogen Lachnellula willkommii and related sister species for the development of diagnostic species identification markers.</title>
        <authorList>
            <person name="Giroux E."/>
            <person name="Bilodeau G."/>
        </authorList>
    </citation>
    <scope>NUCLEOTIDE SEQUENCE [LARGE SCALE GENOMIC DNA]</scope>
    <source>
        <strain evidence="3 4">CBS 268.59</strain>
    </source>
</reference>
<comment type="caution">
    <text evidence="3">The sequence shown here is derived from an EMBL/GenBank/DDBJ whole genome shotgun (WGS) entry which is preliminary data.</text>
</comment>
<gene>
    <name evidence="3" type="ORF">LSUE1_G010039</name>
</gene>
<name>A0A8T9BTZ1_9HELO</name>
<evidence type="ECO:0000313" key="3">
    <source>
        <dbReference type="EMBL" id="TVY56325.1"/>
    </source>
</evidence>
<feature type="compositionally biased region" description="Low complexity" evidence="2">
    <location>
        <begin position="544"/>
        <end position="554"/>
    </location>
</feature>
<keyword evidence="1" id="KW-0175">Coiled coil</keyword>
<dbReference type="PANTHER" id="PTHR38886:SF1">
    <property type="entry name" value="NACHT-NTPASE AND P-LOOP NTPASES N-TERMINAL DOMAIN-CONTAINING PROTEIN"/>
    <property type="match status" value="1"/>
</dbReference>
<organism evidence="3 4">
    <name type="scientific">Lachnellula suecica</name>
    <dbReference type="NCBI Taxonomy" id="602035"/>
    <lineage>
        <taxon>Eukaryota</taxon>
        <taxon>Fungi</taxon>
        <taxon>Dikarya</taxon>
        <taxon>Ascomycota</taxon>
        <taxon>Pezizomycotina</taxon>
        <taxon>Leotiomycetes</taxon>
        <taxon>Helotiales</taxon>
        <taxon>Lachnaceae</taxon>
        <taxon>Lachnellula</taxon>
    </lineage>
</organism>
<dbReference type="AlphaFoldDB" id="A0A8T9BTZ1"/>
<feature type="region of interest" description="Disordered" evidence="2">
    <location>
        <begin position="248"/>
        <end position="271"/>
    </location>
</feature>
<accession>A0A8T9BTZ1</accession>
<dbReference type="PANTHER" id="PTHR38886">
    <property type="entry name" value="SESA DOMAIN-CONTAINING PROTEIN"/>
    <property type="match status" value="1"/>
</dbReference>
<evidence type="ECO:0000256" key="1">
    <source>
        <dbReference type="SAM" id="Coils"/>
    </source>
</evidence>